<evidence type="ECO:0000313" key="4">
    <source>
        <dbReference type="Proteomes" id="UP000799439"/>
    </source>
</evidence>
<accession>A0A9P4MFU8</accession>
<dbReference type="EMBL" id="ML996088">
    <property type="protein sequence ID" value="KAF2151467.1"/>
    <property type="molecule type" value="Genomic_DNA"/>
</dbReference>
<protein>
    <submittedName>
        <fullName evidence="3">Uncharacterized protein</fullName>
    </submittedName>
</protein>
<keyword evidence="2" id="KW-0472">Membrane</keyword>
<dbReference type="AlphaFoldDB" id="A0A9P4MFU8"/>
<keyword evidence="2" id="KW-1133">Transmembrane helix</keyword>
<proteinExistence type="predicted"/>
<comment type="caution">
    <text evidence="3">The sequence shown here is derived from an EMBL/GenBank/DDBJ whole genome shotgun (WGS) entry which is preliminary data.</text>
</comment>
<keyword evidence="2" id="KW-0812">Transmembrane</keyword>
<dbReference type="Proteomes" id="UP000799439">
    <property type="component" value="Unassembled WGS sequence"/>
</dbReference>
<evidence type="ECO:0000256" key="1">
    <source>
        <dbReference type="SAM" id="MobiDB-lite"/>
    </source>
</evidence>
<feature type="compositionally biased region" description="Basic and acidic residues" evidence="1">
    <location>
        <begin position="211"/>
        <end position="224"/>
    </location>
</feature>
<feature type="compositionally biased region" description="Basic and acidic residues" evidence="1">
    <location>
        <begin position="261"/>
        <end position="279"/>
    </location>
</feature>
<name>A0A9P4MFU8_9PEZI</name>
<keyword evidence="4" id="KW-1185">Reference proteome</keyword>
<feature type="region of interest" description="Disordered" evidence="1">
    <location>
        <begin position="163"/>
        <end position="349"/>
    </location>
</feature>
<sequence>MAPPPSANAPSLVLRAAIASKTPWEACKGCRNPGSFNNAGIFVLFALLGLGMVCGSLWFFFHARNGGFVYHEGDWEDYKSTVLRKKGPDGKTIVSSRATTRWGGTEKMSADEEKNRWAAMSVVAKDDKGRKGILAKRGWGGTHAYTYADDFTNYDGNRAMTEASPSVAGWMPPQDKKKKTKTKSKANPQPVPGAWDIDLEANRGHHNKRYKDRDVASYAKERSARVGGMNRSADGSHFDPSGSEISSNSGHGDPRHHRAEKKALDDAERMERQWRREAQRAAASLAKEDRSATSSPTKKQGLQRGGAGSRTPSPQKRRAAASGNYSFSQPSEGSREPKTSYYDAYRPRK</sequence>
<organism evidence="3 4">
    <name type="scientific">Myriangium duriaei CBS 260.36</name>
    <dbReference type="NCBI Taxonomy" id="1168546"/>
    <lineage>
        <taxon>Eukaryota</taxon>
        <taxon>Fungi</taxon>
        <taxon>Dikarya</taxon>
        <taxon>Ascomycota</taxon>
        <taxon>Pezizomycotina</taxon>
        <taxon>Dothideomycetes</taxon>
        <taxon>Dothideomycetidae</taxon>
        <taxon>Myriangiales</taxon>
        <taxon>Myriangiaceae</taxon>
        <taxon>Myriangium</taxon>
    </lineage>
</organism>
<evidence type="ECO:0000256" key="2">
    <source>
        <dbReference type="SAM" id="Phobius"/>
    </source>
</evidence>
<feature type="transmembrane region" description="Helical" evidence="2">
    <location>
        <begin position="41"/>
        <end position="61"/>
    </location>
</feature>
<dbReference type="OrthoDB" id="5393404at2759"/>
<reference evidence="3" key="1">
    <citation type="journal article" date="2020" name="Stud. Mycol.">
        <title>101 Dothideomycetes genomes: a test case for predicting lifestyles and emergence of pathogens.</title>
        <authorList>
            <person name="Haridas S."/>
            <person name="Albert R."/>
            <person name="Binder M."/>
            <person name="Bloem J."/>
            <person name="Labutti K."/>
            <person name="Salamov A."/>
            <person name="Andreopoulos B."/>
            <person name="Baker S."/>
            <person name="Barry K."/>
            <person name="Bills G."/>
            <person name="Bluhm B."/>
            <person name="Cannon C."/>
            <person name="Castanera R."/>
            <person name="Culley D."/>
            <person name="Daum C."/>
            <person name="Ezra D."/>
            <person name="Gonzalez J."/>
            <person name="Henrissat B."/>
            <person name="Kuo A."/>
            <person name="Liang C."/>
            <person name="Lipzen A."/>
            <person name="Lutzoni F."/>
            <person name="Magnuson J."/>
            <person name="Mondo S."/>
            <person name="Nolan M."/>
            <person name="Ohm R."/>
            <person name="Pangilinan J."/>
            <person name="Park H.-J."/>
            <person name="Ramirez L."/>
            <person name="Alfaro M."/>
            <person name="Sun H."/>
            <person name="Tritt A."/>
            <person name="Yoshinaga Y."/>
            <person name="Zwiers L.-H."/>
            <person name="Turgeon B."/>
            <person name="Goodwin S."/>
            <person name="Spatafora J."/>
            <person name="Crous P."/>
            <person name="Grigoriev I."/>
        </authorList>
    </citation>
    <scope>NUCLEOTIDE SEQUENCE</scope>
    <source>
        <strain evidence="3">CBS 260.36</strain>
    </source>
</reference>
<gene>
    <name evidence="3" type="ORF">K461DRAFT_295517</name>
</gene>
<evidence type="ECO:0000313" key="3">
    <source>
        <dbReference type="EMBL" id="KAF2151467.1"/>
    </source>
</evidence>
<feature type="compositionally biased region" description="Polar residues" evidence="1">
    <location>
        <begin position="323"/>
        <end position="332"/>
    </location>
</feature>